<organism evidence="4 5">
    <name type="scientific">Cladophialophora psammophila CBS 110553</name>
    <dbReference type="NCBI Taxonomy" id="1182543"/>
    <lineage>
        <taxon>Eukaryota</taxon>
        <taxon>Fungi</taxon>
        <taxon>Dikarya</taxon>
        <taxon>Ascomycota</taxon>
        <taxon>Pezizomycotina</taxon>
        <taxon>Eurotiomycetes</taxon>
        <taxon>Chaetothyriomycetidae</taxon>
        <taxon>Chaetothyriales</taxon>
        <taxon>Herpotrichiellaceae</taxon>
        <taxon>Cladophialophora</taxon>
    </lineage>
</organism>
<dbReference type="PANTHER" id="PTHR47336:SF2">
    <property type="entry name" value="TRANSCRIPTION FACTOR HMS1-RELATED"/>
    <property type="match status" value="1"/>
</dbReference>
<accession>W9WJM9</accession>
<evidence type="ECO:0000313" key="4">
    <source>
        <dbReference type="EMBL" id="EXJ68128.1"/>
    </source>
</evidence>
<dbReference type="Proteomes" id="UP000019471">
    <property type="component" value="Unassembled WGS sequence"/>
</dbReference>
<evidence type="ECO:0000259" key="3">
    <source>
        <dbReference type="PROSITE" id="PS50888"/>
    </source>
</evidence>
<dbReference type="InterPro" id="IPR036638">
    <property type="entry name" value="HLH_DNA-bd_sf"/>
</dbReference>
<reference evidence="4 5" key="1">
    <citation type="submission" date="2013-03" db="EMBL/GenBank/DDBJ databases">
        <title>The Genome Sequence of Cladophialophora psammophila CBS 110553.</title>
        <authorList>
            <consortium name="The Broad Institute Genomics Platform"/>
            <person name="Cuomo C."/>
            <person name="de Hoog S."/>
            <person name="Gorbushina A."/>
            <person name="Walker B."/>
            <person name="Young S.K."/>
            <person name="Zeng Q."/>
            <person name="Gargeya S."/>
            <person name="Fitzgerald M."/>
            <person name="Haas B."/>
            <person name="Abouelleil A."/>
            <person name="Allen A.W."/>
            <person name="Alvarado L."/>
            <person name="Arachchi H.M."/>
            <person name="Berlin A.M."/>
            <person name="Chapman S.B."/>
            <person name="Gainer-Dewar J."/>
            <person name="Goldberg J."/>
            <person name="Griggs A."/>
            <person name="Gujja S."/>
            <person name="Hansen M."/>
            <person name="Howarth C."/>
            <person name="Imamovic A."/>
            <person name="Ireland A."/>
            <person name="Larimer J."/>
            <person name="McCowan C."/>
            <person name="Murphy C."/>
            <person name="Pearson M."/>
            <person name="Poon T.W."/>
            <person name="Priest M."/>
            <person name="Roberts A."/>
            <person name="Saif S."/>
            <person name="Shea T."/>
            <person name="Sisk P."/>
            <person name="Sykes S."/>
            <person name="Wortman J."/>
            <person name="Nusbaum C."/>
            <person name="Birren B."/>
        </authorList>
    </citation>
    <scope>NUCLEOTIDE SEQUENCE [LARGE SCALE GENOMIC DNA]</scope>
    <source>
        <strain evidence="4 5">CBS 110553</strain>
    </source>
</reference>
<feature type="domain" description="BHLH" evidence="3">
    <location>
        <begin position="184"/>
        <end position="254"/>
    </location>
</feature>
<evidence type="ECO:0000313" key="5">
    <source>
        <dbReference type="Proteomes" id="UP000019471"/>
    </source>
</evidence>
<dbReference type="AlphaFoldDB" id="W9WJM9"/>
<feature type="compositionally biased region" description="Basic and acidic residues" evidence="2">
    <location>
        <begin position="171"/>
        <end position="190"/>
    </location>
</feature>
<dbReference type="RefSeq" id="XP_007747514.1">
    <property type="nucleotide sequence ID" value="XM_007749324.1"/>
</dbReference>
<dbReference type="GeneID" id="19193441"/>
<feature type="coiled-coil region" evidence="1">
    <location>
        <begin position="251"/>
        <end position="278"/>
    </location>
</feature>
<gene>
    <name evidence="4" type="ORF">A1O5_08743</name>
</gene>
<dbReference type="EMBL" id="AMGX01000014">
    <property type="protein sequence ID" value="EXJ68128.1"/>
    <property type="molecule type" value="Genomic_DNA"/>
</dbReference>
<dbReference type="PANTHER" id="PTHR47336">
    <property type="entry name" value="TRANSCRIPTION FACTOR HMS1-RELATED"/>
    <property type="match status" value="1"/>
</dbReference>
<sequence length="288" mass="31773">MTFPSVPVFGQSALNEQASVEDQFLDFQFSENDSALPAHQLPVFHNPVVYPFLGDAPFLDIDQDLFREPAFNLQTADGAASPIYSPYSAQNGFSPGIASLEPYLFSPNQLPTGTNETDPKDLRGPNPPSSPSSSERPKRGGKLAGQSLFASGEFSAVGSTNPAKRGRKPKPKESPSDPKADMLKAKATHSEIERRYRDNLKDKILQLHRTLLGIGANPRTFHHQAPSSSSTSTQAGKVHKAEIFTNAIDYIHQSELEIQYMTNEIEQLRSQLYQLEQVVGSRDEVFRT</sequence>
<keyword evidence="5" id="KW-1185">Reference proteome</keyword>
<evidence type="ECO:0000256" key="1">
    <source>
        <dbReference type="SAM" id="Coils"/>
    </source>
</evidence>
<feature type="region of interest" description="Disordered" evidence="2">
    <location>
        <begin position="104"/>
        <end position="190"/>
    </location>
</feature>
<feature type="compositionally biased region" description="Polar residues" evidence="2">
    <location>
        <begin position="106"/>
        <end position="116"/>
    </location>
</feature>
<dbReference type="SUPFAM" id="SSF47459">
    <property type="entry name" value="HLH, helix-loop-helix DNA-binding domain"/>
    <property type="match status" value="1"/>
</dbReference>
<dbReference type="HOGENOM" id="CLU_959780_0_0_1"/>
<comment type="caution">
    <text evidence="4">The sequence shown here is derived from an EMBL/GenBank/DDBJ whole genome shotgun (WGS) entry which is preliminary data.</text>
</comment>
<dbReference type="OrthoDB" id="2133190at2759"/>
<keyword evidence="1" id="KW-0175">Coiled coil</keyword>
<dbReference type="GO" id="GO:0046983">
    <property type="term" value="F:protein dimerization activity"/>
    <property type="evidence" value="ECO:0007669"/>
    <property type="project" value="InterPro"/>
</dbReference>
<dbReference type="SMART" id="SM00353">
    <property type="entry name" value="HLH"/>
    <property type="match status" value="1"/>
</dbReference>
<dbReference type="PROSITE" id="PS50888">
    <property type="entry name" value="BHLH"/>
    <property type="match status" value="1"/>
</dbReference>
<name>W9WJM9_9EURO</name>
<proteinExistence type="predicted"/>
<dbReference type="Pfam" id="PF00010">
    <property type="entry name" value="HLH"/>
    <property type="match status" value="1"/>
</dbReference>
<dbReference type="Gene3D" id="4.10.280.10">
    <property type="entry name" value="Helix-loop-helix DNA-binding domain"/>
    <property type="match status" value="1"/>
</dbReference>
<dbReference type="InterPro" id="IPR011598">
    <property type="entry name" value="bHLH_dom"/>
</dbReference>
<dbReference type="InterPro" id="IPR052099">
    <property type="entry name" value="Regulatory_TF_Diverse"/>
</dbReference>
<protein>
    <recommendedName>
        <fullName evidence="3">BHLH domain-containing protein</fullName>
    </recommendedName>
</protein>
<evidence type="ECO:0000256" key="2">
    <source>
        <dbReference type="SAM" id="MobiDB-lite"/>
    </source>
</evidence>